<protein>
    <submittedName>
        <fullName evidence="1">Uncharacterized protein</fullName>
    </submittedName>
</protein>
<name>A0A6C0KIZ6_9ZZZZ</name>
<dbReference type="AlphaFoldDB" id="A0A6C0KIZ6"/>
<accession>A0A6C0KIZ6</accession>
<reference evidence="1" key="1">
    <citation type="journal article" date="2020" name="Nature">
        <title>Giant virus diversity and host interactions through global metagenomics.</title>
        <authorList>
            <person name="Schulz F."/>
            <person name="Roux S."/>
            <person name="Paez-Espino D."/>
            <person name="Jungbluth S."/>
            <person name="Walsh D.A."/>
            <person name="Denef V.J."/>
            <person name="McMahon K.D."/>
            <person name="Konstantinidis K.T."/>
            <person name="Eloe-Fadrosh E.A."/>
            <person name="Kyrpides N.C."/>
            <person name="Woyke T."/>
        </authorList>
    </citation>
    <scope>NUCLEOTIDE SEQUENCE</scope>
    <source>
        <strain evidence="1">GVMAG-S-3300012919-55</strain>
    </source>
</reference>
<evidence type="ECO:0000313" key="1">
    <source>
        <dbReference type="EMBL" id="QHU17609.1"/>
    </source>
</evidence>
<dbReference type="EMBL" id="MN740916">
    <property type="protein sequence ID" value="QHU17609.1"/>
    <property type="molecule type" value="Genomic_DNA"/>
</dbReference>
<sequence>MFKIVILYLLIFVILICSFQKIIEPIDNLIVFDNSGVQLALNSTMTTINDSLTDISNNLGDLYTTISENG</sequence>
<proteinExistence type="predicted"/>
<organism evidence="1">
    <name type="scientific">viral metagenome</name>
    <dbReference type="NCBI Taxonomy" id="1070528"/>
    <lineage>
        <taxon>unclassified sequences</taxon>
        <taxon>metagenomes</taxon>
        <taxon>organismal metagenomes</taxon>
    </lineage>
</organism>